<feature type="region of interest" description="Disordered" evidence="1">
    <location>
        <begin position="156"/>
        <end position="191"/>
    </location>
</feature>
<name>A0AAD9EBC3_9PEZI</name>
<dbReference type="Proteomes" id="UP001243330">
    <property type="component" value="Unassembled WGS sequence"/>
</dbReference>
<keyword evidence="3" id="KW-1185">Reference proteome</keyword>
<protein>
    <submittedName>
        <fullName evidence="2">Uncharacterized protein</fullName>
    </submittedName>
</protein>
<proteinExistence type="predicted"/>
<feature type="compositionally biased region" description="Polar residues" evidence="1">
    <location>
        <begin position="156"/>
        <end position="175"/>
    </location>
</feature>
<reference evidence="2" key="1">
    <citation type="submission" date="2023-01" db="EMBL/GenBank/DDBJ databases">
        <title>Colletotrichum chrysophilum M932 genome sequence.</title>
        <authorList>
            <person name="Baroncelli R."/>
        </authorList>
    </citation>
    <scope>NUCLEOTIDE SEQUENCE</scope>
    <source>
        <strain evidence="2">M932</strain>
    </source>
</reference>
<evidence type="ECO:0000313" key="2">
    <source>
        <dbReference type="EMBL" id="KAK1838801.1"/>
    </source>
</evidence>
<comment type="caution">
    <text evidence="2">The sequence shown here is derived from an EMBL/GenBank/DDBJ whole genome shotgun (WGS) entry which is preliminary data.</text>
</comment>
<evidence type="ECO:0000313" key="3">
    <source>
        <dbReference type="Proteomes" id="UP001243330"/>
    </source>
</evidence>
<dbReference type="EMBL" id="JAQOWY010000766">
    <property type="protein sequence ID" value="KAK1838801.1"/>
    <property type="molecule type" value="Genomic_DNA"/>
</dbReference>
<sequence length="191" mass="19747">MPARLAIITQGSHIQTALVAALFAGVVAGPVAVASQTLRRPADGRERRTGAGADEYLDVASAARVRRCVALARGACAPGAGAWDGGAGVCQHNCRSLESPRTPTRPPGQPAQGGGRVALAAGVGVSALRIHAGGPNVRRRTTPRWRRSLARRSLAISTTCQRRQAQDANGTSQGISPGVDCAPRRPARRPS</sequence>
<accession>A0AAD9EBC3</accession>
<evidence type="ECO:0000256" key="1">
    <source>
        <dbReference type="SAM" id="MobiDB-lite"/>
    </source>
</evidence>
<gene>
    <name evidence="2" type="ORF">CCHR01_18576</name>
</gene>
<dbReference type="AlphaFoldDB" id="A0AAD9EBC3"/>
<organism evidence="2 3">
    <name type="scientific">Colletotrichum chrysophilum</name>
    <dbReference type="NCBI Taxonomy" id="1836956"/>
    <lineage>
        <taxon>Eukaryota</taxon>
        <taxon>Fungi</taxon>
        <taxon>Dikarya</taxon>
        <taxon>Ascomycota</taxon>
        <taxon>Pezizomycotina</taxon>
        <taxon>Sordariomycetes</taxon>
        <taxon>Hypocreomycetidae</taxon>
        <taxon>Glomerellales</taxon>
        <taxon>Glomerellaceae</taxon>
        <taxon>Colletotrichum</taxon>
        <taxon>Colletotrichum gloeosporioides species complex</taxon>
    </lineage>
</organism>